<protein>
    <submittedName>
        <fullName evidence="2">Uncharacterized protein</fullName>
    </submittedName>
</protein>
<name>A0A7J7J7P0_BUGNE</name>
<dbReference type="Proteomes" id="UP000593567">
    <property type="component" value="Unassembled WGS sequence"/>
</dbReference>
<proteinExistence type="predicted"/>
<comment type="caution">
    <text evidence="2">The sequence shown here is derived from an EMBL/GenBank/DDBJ whole genome shotgun (WGS) entry which is preliminary data.</text>
</comment>
<evidence type="ECO:0000313" key="2">
    <source>
        <dbReference type="EMBL" id="KAF6021581.1"/>
    </source>
</evidence>
<organism evidence="2 3">
    <name type="scientific">Bugula neritina</name>
    <name type="common">Brown bryozoan</name>
    <name type="synonym">Sertularia neritina</name>
    <dbReference type="NCBI Taxonomy" id="10212"/>
    <lineage>
        <taxon>Eukaryota</taxon>
        <taxon>Metazoa</taxon>
        <taxon>Spiralia</taxon>
        <taxon>Lophotrochozoa</taxon>
        <taxon>Bryozoa</taxon>
        <taxon>Gymnolaemata</taxon>
        <taxon>Cheilostomatida</taxon>
        <taxon>Flustrina</taxon>
        <taxon>Buguloidea</taxon>
        <taxon>Bugulidae</taxon>
        <taxon>Bugula</taxon>
    </lineage>
</organism>
<reference evidence="2" key="1">
    <citation type="submission" date="2020-06" db="EMBL/GenBank/DDBJ databases">
        <title>Draft genome of Bugula neritina, a colonial animal packing powerful symbionts and potential medicines.</title>
        <authorList>
            <person name="Rayko M."/>
        </authorList>
    </citation>
    <scope>NUCLEOTIDE SEQUENCE [LARGE SCALE GENOMIC DNA]</scope>
    <source>
        <strain evidence="2">Kwan_BN1</strain>
    </source>
</reference>
<dbReference type="EMBL" id="VXIV02002999">
    <property type="protein sequence ID" value="KAF6021581.1"/>
    <property type="molecule type" value="Genomic_DNA"/>
</dbReference>
<evidence type="ECO:0000256" key="1">
    <source>
        <dbReference type="SAM" id="MobiDB-lite"/>
    </source>
</evidence>
<gene>
    <name evidence="2" type="ORF">EB796_020110</name>
</gene>
<evidence type="ECO:0000313" key="3">
    <source>
        <dbReference type="Proteomes" id="UP000593567"/>
    </source>
</evidence>
<keyword evidence="3" id="KW-1185">Reference proteome</keyword>
<feature type="region of interest" description="Disordered" evidence="1">
    <location>
        <begin position="1"/>
        <end position="34"/>
    </location>
</feature>
<sequence>MNGNSLAWSPAHLQHSPGGQHVSHLSPQGITGQQMSYGCGPESMAMYELSQMDIKPDINQLQAHQQHLSNISPGLDTVGRIYDYSPYQHAQMIGGSIHSPMSAIGAQESAIPLYIKVQST</sequence>
<dbReference type="AlphaFoldDB" id="A0A7J7J7P0"/>
<feature type="compositionally biased region" description="Polar residues" evidence="1">
    <location>
        <begin position="23"/>
        <end position="34"/>
    </location>
</feature>
<accession>A0A7J7J7P0</accession>